<gene>
    <name evidence="3" type="ORF">DT594_03745</name>
</gene>
<dbReference type="GO" id="GO:0061522">
    <property type="term" value="F:1,4-dihydroxy-2-naphthoyl-CoA thioesterase activity"/>
    <property type="evidence" value="ECO:0007669"/>
    <property type="project" value="TreeGrafter"/>
</dbReference>
<evidence type="ECO:0000259" key="2">
    <source>
        <dbReference type="Pfam" id="PF03061"/>
    </source>
</evidence>
<dbReference type="AlphaFoldDB" id="A0A7V7KY72"/>
<name>A0A7V7KY72_9GAMM</name>
<dbReference type="Proteomes" id="UP000463138">
    <property type="component" value="Unassembled WGS sequence"/>
</dbReference>
<accession>A0A7V7KY72</accession>
<evidence type="ECO:0000313" key="3">
    <source>
        <dbReference type="EMBL" id="KAA0696462.1"/>
    </source>
</evidence>
<dbReference type="Pfam" id="PF03061">
    <property type="entry name" value="4HBT"/>
    <property type="match status" value="1"/>
</dbReference>
<sequence length="157" mass="17327">MCMNNIQERATSFLSVLRHCQVLGMTVEQADERGLIIRLPYSPAIVGNPVSGVVHGGAITTLMDTCCGISTVCYLPEFEICPTLDLRIDYMHPAEPGKAIYGFAECYRITPTVIFTRGVAYQDDREQPIAHVVGTFMRMGKPDAKGQLSRKIDGETQ</sequence>
<dbReference type="NCBIfam" id="TIGR00369">
    <property type="entry name" value="unchar_dom_1"/>
    <property type="match status" value="1"/>
</dbReference>
<feature type="domain" description="Thioesterase" evidence="2">
    <location>
        <begin position="52"/>
        <end position="127"/>
    </location>
</feature>
<dbReference type="RefSeq" id="WP_149331424.1">
    <property type="nucleotide sequence ID" value="NZ_QOVF01000001.1"/>
</dbReference>
<keyword evidence="1" id="KW-0378">Hydrolase</keyword>
<dbReference type="OrthoDB" id="9813158at2"/>
<dbReference type="CDD" id="cd03443">
    <property type="entry name" value="PaaI_thioesterase"/>
    <property type="match status" value="1"/>
</dbReference>
<evidence type="ECO:0000313" key="4">
    <source>
        <dbReference type="Proteomes" id="UP000463138"/>
    </source>
</evidence>
<dbReference type="InterPro" id="IPR006683">
    <property type="entry name" value="Thioestr_dom"/>
</dbReference>
<dbReference type="PANTHER" id="PTHR43240:SF7">
    <property type="entry name" value="BLR7284 PROTEIN"/>
    <property type="match status" value="1"/>
</dbReference>
<dbReference type="InterPro" id="IPR029069">
    <property type="entry name" value="HotDog_dom_sf"/>
</dbReference>
<keyword evidence="4" id="KW-1185">Reference proteome</keyword>
<evidence type="ECO:0000256" key="1">
    <source>
        <dbReference type="ARBA" id="ARBA00022801"/>
    </source>
</evidence>
<protein>
    <submittedName>
        <fullName evidence="3">PaaI family thioesterase</fullName>
    </submittedName>
</protein>
<reference evidence="3 4" key="1">
    <citation type="submission" date="2018-07" db="EMBL/GenBank/DDBJ databases">
        <title>Pseudomonas laoshanensis sp. nov., isolated from soil.</title>
        <authorList>
            <person name="Sun J."/>
            <person name="Yu L."/>
            <person name="Wang M."/>
            <person name="Zhang C."/>
        </authorList>
    </citation>
    <scope>NUCLEOTIDE SEQUENCE [LARGE SCALE GENOMIC DNA]</scope>
    <source>
        <strain evidence="3 4">Y22</strain>
    </source>
</reference>
<dbReference type="PANTHER" id="PTHR43240">
    <property type="entry name" value="1,4-DIHYDROXY-2-NAPHTHOYL-COA THIOESTERASE 1"/>
    <property type="match status" value="1"/>
</dbReference>
<dbReference type="InterPro" id="IPR003736">
    <property type="entry name" value="PAAI_dom"/>
</dbReference>
<proteinExistence type="predicted"/>
<organism evidence="3 4">
    <name type="scientific">Halopseudomonas laoshanensis</name>
    <dbReference type="NCBI Taxonomy" id="2268758"/>
    <lineage>
        <taxon>Bacteria</taxon>
        <taxon>Pseudomonadati</taxon>
        <taxon>Pseudomonadota</taxon>
        <taxon>Gammaproteobacteria</taxon>
        <taxon>Pseudomonadales</taxon>
        <taxon>Pseudomonadaceae</taxon>
        <taxon>Halopseudomonas</taxon>
    </lineage>
</organism>
<dbReference type="SUPFAM" id="SSF54637">
    <property type="entry name" value="Thioesterase/thiol ester dehydrase-isomerase"/>
    <property type="match status" value="1"/>
</dbReference>
<comment type="caution">
    <text evidence="3">The sequence shown here is derived from an EMBL/GenBank/DDBJ whole genome shotgun (WGS) entry which is preliminary data.</text>
</comment>
<dbReference type="Gene3D" id="3.10.129.10">
    <property type="entry name" value="Hotdog Thioesterase"/>
    <property type="match status" value="1"/>
</dbReference>
<dbReference type="EMBL" id="QOVF01000001">
    <property type="protein sequence ID" value="KAA0696462.1"/>
    <property type="molecule type" value="Genomic_DNA"/>
</dbReference>
<dbReference type="GO" id="GO:0005829">
    <property type="term" value="C:cytosol"/>
    <property type="evidence" value="ECO:0007669"/>
    <property type="project" value="TreeGrafter"/>
</dbReference>